<dbReference type="EMBL" id="CAFZ01000061">
    <property type="protein sequence ID" value="CCA69710.1"/>
    <property type="molecule type" value="Genomic_DNA"/>
</dbReference>
<evidence type="ECO:0000313" key="4">
    <source>
        <dbReference type="Proteomes" id="UP000007148"/>
    </source>
</evidence>
<accession>G4TEH7</accession>
<feature type="transmembrane region" description="Helical" evidence="2">
    <location>
        <begin position="165"/>
        <end position="185"/>
    </location>
</feature>
<organism evidence="3 4">
    <name type="scientific">Serendipita indica (strain DSM 11827)</name>
    <name type="common">Root endophyte fungus</name>
    <name type="synonym">Piriformospora indica</name>
    <dbReference type="NCBI Taxonomy" id="1109443"/>
    <lineage>
        <taxon>Eukaryota</taxon>
        <taxon>Fungi</taxon>
        <taxon>Dikarya</taxon>
        <taxon>Basidiomycota</taxon>
        <taxon>Agaricomycotina</taxon>
        <taxon>Agaricomycetes</taxon>
        <taxon>Sebacinales</taxon>
        <taxon>Serendipitaceae</taxon>
        <taxon>Serendipita</taxon>
    </lineage>
</organism>
<sequence>MQENHRRPLSSTPAMLGWLFARDPHEGQVLTKLCYRPFGPPCDFGWQVVEVAPFPSLSNLHRAPEFLFGLAIKEQLRVFAFFATCILLSALLLTFVRLVLRASTRWYASSLVLVTLGVLRAVGDVPFANLVKISELEDSTYDFIIKALTSISYPTTPFVVRGPTAYAVGLLYSFEFGALALNPLLSTEGKGRTTSDWILFFLSSLVTYLFIDTLIELPLIRRRLKFVVIEEYETMYSFGQSALALAALVAAAVFLLSLAIELISSSVRSSLRRRHTARAARKLGSKLGRSYTPQVEPKTEEERIRAKINELIWERMGMVRQCFQTFQTRSSGVENMDFAEYYASLRLAFLDIAPLPPIIKAIMADMRAQGLDDSWFRQRLAHIEEFAMDIRWLMFHIAETYNLNGDVARQHSIDRHTQNRARATLSEVNPIITRLNDEMAESRRGFAYVIQDASELQEFVSGLRVRPVPVAINLASRIAHIHSTLDRLYQSLPPVSETAHESGESINQQILETLHRTRIKLEETTDEATLLKSDKGIASVTAEQVPASELTIKREDVDTLVIKQEEVDASMTSLAPTFEQEGAAVSTVSDIDIKREELGQLVEAIIDIEVSHPSPKRIPNATSQFETIVDQSSASQLAETPPFDDFVDIPSVIPVEAMDEEDVHPLRHDETVVYDYHCADASGFAEARDAGHPAEVAESFFEVVLPPKRDEIIPIDESVIEVVEETVQVSKSTAFIVEHNEEVTTEFPATAVTEAVHIIEEPIAPEVDNQPAEQPPQKLDVSSGAPESAIDELIQRAEAVVGLSTAHDESCLLSEQPAKDTEQSHLGLESTEVDELPTIVDEVHQIDNPVHRTEPVVDAVAPAEVSLSVESIQKSESAALDEPIPTNEVSRFDSSVAANESYQHPDEPHHRSEDLTLVEMETEATAESCHASGLLMGHRDEPAQTKESIEVNEPSQQELDVSIQTPDDAVDQLGQNTTPTSSNLSTSRQEDDASIQTPDQNVNKLGQYTGLTLSTISPQRDGSREEPTAFSEDLEEAKPAEAETHEQTIDEVQTEEVTTVFPGAPDEDVVPHSAQEVAVTHGIPSGPSDVQVSLDEASSVDISSSKTNLEECEQDAVVDNERSIESPTLQASPAAGTSSNKGKKSPGHMVVGLWTGTDNIVFRTDNFLKLQDAPPAFTAEELQLVVDLGYYLIARIRAANRAETSSASKIINNLAACIKMAKENKTPINVGAKSINYFRACVWIGQARLTKFPAPSSTRPFTEIPIEGIIKLSGYGPDGFKQLGMLPNAGETWVQYIARLGTSDSEKVMKLRGWLQHYISENPDLLQRTVPRAPGWDTGVALDTNRCLYHHLQNLCLWPPYTSEMYFSLARFKELKAEKKVAEGVAGPSGEGEYPPTPKEALASLPESP</sequence>
<evidence type="ECO:0000256" key="2">
    <source>
        <dbReference type="SAM" id="Phobius"/>
    </source>
</evidence>
<feature type="compositionally biased region" description="Low complexity" evidence="1">
    <location>
        <begin position="976"/>
        <end position="987"/>
    </location>
</feature>
<dbReference type="OrthoDB" id="3161476at2759"/>
<dbReference type="InParanoid" id="G4TEH7"/>
<evidence type="ECO:0000256" key="1">
    <source>
        <dbReference type="SAM" id="MobiDB-lite"/>
    </source>
</evidence>
<protein>
    <submittedName>
        <fullName evidence="3">Uncharacterized protein</fullName>
    </submittedName>
</protein>
<feature type="transmembrane region" description="Helical" evidence="2">
    <location>
        <begin position="78"/>
        <end position="100"/>
    </location>
</feature>
<feature type="compositionally biased region" description="Polar residues" evidence="1">
    <location>
        <begin position="994"/>
        <end position="1020"/>
    </location>
</feature>
<feature type="compositionally biased region" description="Basic and acidic residues" evidence="1">
    <location>
        <begin position="1036"/>
        <end position="1048"/>
    </location>
</feature>
<name>G4TEH7_SERID</name>
<proteinExistence type="predicted"/>
<keyword evidence="2" id="KW-0472">Membrane</keyword>
<feature type="transmembrane region" description="Helical" evidence="2">
    <location>
        <begin position="241"/>
        <end position="263"/>
    </location>
</feature>
<keyword evidence="2" id="KW-1133">Transmembrane helix</keyword>
<feature type="transmembrane region" description="Helical" evidence="2">
    <location>
        <begin position="197"/>
        <end position="220"/>
    </location>
</feature>
<comment type="caution">
    <text evidence="3">The sequence shown here is derived from an EMBL/GenBank/DDBJ whole genome shotgun (WGS) entry which is preliminary data.</text>
</comment>
<gene>
    <name evidence="3" type="ORF">PIIN_03651</name>
</gene>
<feature type="region of interest" description="Disordered" evidence="1">
    <location>
        <begin position="1381"/>
        <end position="1409"/>
    </location>
</feature>
<dbReference type="HOGENOM" id="CLU_253784_0_0_1"/>
<feature type="region of interest" description="Disordered" evidence="1">
    <location>
        <begin position="1080"/>
        <end position="1146"/>
    </location>
</feature>
<dbReference type="Proteomes" id="UP000007148">
    <property type="component" value="Unassembled WGS sequence"/>
</dbReference>
<feature type="region of interest" description="Disordered" evidence="1">
    <location>
        <begin position="969"/>
        <end position="1054"/>
    </location>
</feature>
<reference evidence="3 4" key="1">
    <citation type="journal article" date="2011" name="PLoS Pathog.">
        <title>Endophytic Life Strategies Decoded by Genome and Transcriptome Analyses of the Mutualistic Root Symbiont Piriformospora indica.</title>
        <authorList>
            <person name="Zuccaro A."/>
            <person name="Lahrmann U."/>
            <person name="Guldener U."/>
            <person name="Langen G."/>
            <person name="Pfiffi S."/>
            <person name="Biedenkopf D."/>
            <person name="Wong P."/>
            <person name="Samans B."/>
            <person name="Grimm C."/>
            <person name="Basiewicz M."/>
            <person name="Murat C."/>
            <person name="Martin F."/>
            <person name="Kogel K.H."/>
        </authorList>
    </citation>
    <scope>NUCLEOTIDE SEQUENCE [LARGE SCALE GENOMIC DNA]</scope>
    <source>
        <strain evidence="3 4">DSM 11827</strain>
    </source>
</reference>
<evidence type="ECO:0000313" key="3">
    <source>
        <dbReference type="EMBL" id="CCA69710.1"/>
    </source>
</evidence>
<keyword evidence="4" id="KW-1185">Reference proteome</keyword>
<keyword evidence="2" id="KW-0812">Transmembrane</keyword>
<feature type="compositionally biased region" description="Polar residues" evidence="1">
    <location>
        <begin position="1125"/>
        <end position="1140"/>
    </location>
</feature>